<dbReference type="EMBL" id="FMVM01000007">
    <property type="protein sequence ID" value="SCY65010.1"/>
    <property type="molecule type" value="Genomic_DNA"/>
</dbReference>
<dbReference type="GO" id="GO:0008999">
    <property type="term" value="F:protein-N-terminal-alanine acetyltransferase activity"/>
    <property type="evidence" value="ECO:0007669"/>
    <property type="project" value="TreeGrafter"/>
</dbReference>
<sequence length="184" mass="20726">MITELHTTRLHLSQMKASDSTELFQVWSDPEVAMFMNISPFSDEKQALEMIQLLADLAKEKKAIRFSIIEKESGVIMGSCGYNYLDNEQARAEIGYDLAKAYWGRGYAMEAVSVLLTHGFSSLKLNRIEAKVDPRNVSSIKLLEKLDFTREGTLRGYERVGSGAEPGSMDTFNDLYMYSKLASD</sequence>
<evidence type="ECO:0000313" key="3">
    <source>
        <dbReference type="Proteomes" id="UP000198538"/>
    </source>
</evidence>
<evidence type="ECO:0000259" key="1">
    <source>
        <dbReference type="PROSITE" id="PS51186"/>
    </source>
</evidence>
<accession>A0A1G5HNX2</accession>
<dbReference type="GO" id="GO:1990189">
    <property type="term" value="F:protein N-terminal-serine acetyltransferase activity"/>
    <property type="evidence" value="ECO:0007669"/>
    <property type="project" value="TreeGrafter"/>
</dbReference>
<gene>
    <name evidence="2" type="ORF">SAMN05720606_10797</name>
</gene>
<dbReference type="Gene3D" id="3.40.630.30">
    <property type="match status" value="1"/>
</dbReference>
<dbReference type="GO" id="GO:0005737">
    <property type="term" value="C:cytoplasm"/>
    <property type="evidence" value="ECO:0007669"/>
    <property type="project" value="TreeGrafter"/>
</dbReference>
<dbReference type="PANTHER" id="PTHR43441:SF11">
    <property type="entry name" value="RIBOSOMAL-PROTEIN-SERINE ACETYLTRANSFERASE"/>
    <property type="match status" value="1"/>
</dbReference>
<name>A0A1G5HNX2_9BACL</name>
<reference evidence="3" key="1">
    <citation type="submission" date="2016-10" db="EMBL/GenBank/DDBJ databases">
        <authorList>
            <person name="Varghese N."/>
            <person name="Submissions S."/>
        </authorList>
    </citation>
    <scope>NUCLEOTIDE SEQUENCE [LARGE SCALE GENOMIC DNA]</scope>
    <source>
        <strain evidence="3">BL9</strain>
    </source>
</reference>
<dbReference type="PROSITE" id="PS51186">
    <property type="entry name" value="GNAT"/>
    <property type="match status" value="1"/>
</dbReference>
<dbReference type="InterPro" id="IPR000182">
    <property type="entry name" value="GNAT_dom"/>
</dbReference>
<dbReference type="PANTHER" id="PTHR43441">
    <property type="entry name" value="RIBOSOMAL-PROTEIN-SERINE ACETYLTRANSFERASE"/>
    <property type="match status" value="1"/>
</dbReference>
<protein>
    <submittedName>
        <fullName evidence="2">Ribosomal-protein-alanine N-acetyltransferase</fullName>
    </submittedName>
</protein>
<dbReference type="AlphaFoldDB" id="A0A1G5HNX2"/>
<keyword evidence="2" id="KW-0808">Transferase</keyword>
<evidence type="ECO:0000313" key="2">
    <source>
        <dbReference type="EMBL" id="SCY65010.1"/>
    </source>
</evidence>
<dbReference type="InterPro" id="IPR051908">
    <property type="entry name" value="Ribosomal_N-acetyltransferase"/>
</dbReference>
<dbReference type="InterPro" id="IPR016181">
    <property type="entry name" value="Acyl_CoA_acyltransferase"/>
</dbReference>
<proteinExistence type="predicted"/>
<dbReference type="RefSeq" id="WP_090919262.1">
    <property type="nucleotide sequence ID" value="NZ_FMVM01000007.1"/>
</dbReference>
<dbReference type="STRING" id="582692.SAMN05720606_10797"/>
<dbReference type="SUPFAM" id="SSF55729">
    <property type="entry name" value="Acyl-CoA N-acyltransferases (Nat)"/>
    <property type="match status" value="1"/>
</dbReference>
<organism evidence="2 3">
    <name type="scientific">Paenibacillus polysaccharolyticus</name>
    <dbReference type="NCBI Taxonomy" id="582692"/>
    <lineage>
        <taxon>Bacteria</taxon>
        <taxon>Bacillati</taxon>
        <taxon>Bacillota</taxon>
        <taxon>Bacilli</taxon>
        <taxon>Bacillales</taxon>
        <taxon>Paenibacillaceae</taxon>
        <taxon>Paenibacillus</taxon>
    </lineage>
</organism>
<dbReference type="Pfam" id="PF13302">
    <property type="entry name" value="Acetyltransf_3"/>
    <property type="match status" value="1"/>
</dbReference>
<feature type="domain" description="N-acetyltransferase" evidence="1">
    <location>
        <begin position="10"/>
        <end position="182"/>
    </location>
</feature>
<dbReference type="Proteomes" id="UP000198538">
    <property type="component" value="Unassembled WGS sequence"/>
</dbReference>
<keyword evidence="3" id="KW-1185">Reference proteome</keyword>